<gene>
    <name evidence="1" type="ORF">N7383_14995</name>
</gene>
<accession>A0AAW6S9J1</accession>
<protein>
    <submittedName>
        <fullName evidence="1">Uncharacterized protein</fullName>
    </submittedName>
</protein>
<name>A0AAW6S9J1_ENTCL</name>
<organism evidence="1 2">
    <name type="scientific">Enterobacter cloacae</name>
    <dbReference type="NCBI Taxonomy" id="550"/>
    <lineage>
        <taxon>Bacteria</taxon>
        <taxon>Pseudomonadati</taxon>
        <taxon>Pseudomonadota</taxon>
        <taxon>Gammaproteobacteria</taxon>
        <taxon>Enterobacterales</taxon>
        <taxon>Enterobacteriaceae</taxon>
        <taxon>Enterobacter</taxon>
        <taxon>Enterobacter cloacae complex</taxon>
    </lineage>
</organism>
<sequence length="122" mass="13961">MENNTLALVLKNDWLTLSSGNAYAGQYKVGRFYLTDAFIVEYMKLIHGIEIPDSWVSSSFTNISDTDTRKVMYMEGCDILSKDGMNEIRKAVKSPPDNVKIYRNDVHIVKAEIMEKKNDLTF</sequence>
<evidence type="ECO:0000313" key="1">
    <source>
        <dbReference type="EMBL" id="MDH0196942.1"/>
    </source>
</evidence>
<dbReference type="RefSeq" id="WP_063264299.1">
    <property type="nucleotide sequence ID" value="NZ_JAODZM010000023.1"/>
</dbReference>
<comment type="caution">
    <text evidence="1">The sequence shown here is derived from an EMBL/GenBank/DDBJ whole genome shotgun (WGS) entry which is preliminary data.</text>
</comment>
<dbReference type="EMBL" id="JAODZM010000023">
    <property type="protein sequence ID" value="MDH0196942.1"/>
    <property type="molecule type" value="Genomic_DNA"/>
</dbReference>
<dbReference type="Proteomes" id="UP001158360">
    <property type="component" value="Unassembled WGS sequence"/>
</dbReference>
<evidence type="ECO:0000313" key="2">
    <source>
        <dbReference type="Proteomes" id="UP001158360"/>
    </source>
</evidence>
<dbReference type="AlphaFoldDB" id="A0AAW6S9J1"/>
<proteinExistence type="predicted"/>
<reference evidence="1" key="1">
    <citation type="submission" date="2022-09" db="EMBL/GenBank/DDBJ databases">
        <title>Intensive care unit water sources are persistently colonized with multi-drug resistant bacteria and are the site of extensive horizontal gene transfer of antibiotic resistance genes.</title>
        <authorList>
            <person name="Diorio-Toth L."/>
        </authorList>
    </citation>
    <scope>NUCLEOTIDE SEQUENCE</scope>
    <source>
        <strain evidence="1">GD04139</strain>
    </source>
</reference>